<evidence type="ECO:0000313" key="2">
    <source>
        <dbReference type="Proteomes" id="UP000251960"/>
    </source>
</evidence>
<evidence type="ECO:0000313" key="1">
    <source>
        <dbReference type="EMBL" id="PWZ37017.1"/>
    </source>
</evidence>
<dbReference type="AlphaFoldDB" id="A0A3L6FQ86"/>
<comment type="caution">
    <text evidence="1">The sequence shown here is derived from an EMBL/GenBank/DDBJ whole genome shotgun (WGS) entry which is preliminary data.</text>
</comment>
<protein>
    <submittedName>
        <fullName evidence="1">Uncharacterized protein</fullName>
    </submittedName>
</protein>
<gene>
    <name evidence="1" type="ORF">Zm00014a_010841</name>
</gene>
<dbReference type="Proteomes" id="UP000251960">
    <property type="component" value="Chromosome 2"/>
</dbReference>
<name>A0A3L6FQ86_MAIZE</name>
<organism evidence="1 2">
    <name type="scientific">Zea mays</name>
    <name type="common">Maize</name>
    <dbReference type="NCBI Taxonomy" id="4577"/>
    <lineage>
        <taxon>Eukaryota</taxon>
        <taxon>Viridiplantae</taxon>
        <taxon>Streptophyta</taxon>
        <taxon>Embryophyta</taxon>
        <taxon>Tracheophyta</taxon>
        <taxon>Spermatophyta</taxon>
        <taxon>Magnoliopsida</taxon>
        <taxon>Liliopsida</taxon>
        <taxon>Poales</taxon>
        <taxon>Poaceae</taxon>
        <taxon>PACMAD clade</taxon>
        <taxon>Panicoideae</taxon>
        <taxon>Andropogonodae</taxon>
        <taxon>Andropogoneae</taxon>
        <taxon>Tripsacinae</taxon>
        <taxon>Zea</taxon>
    </lineage>
</organism>
<accession>A0A3L6FQ86</accession>
<sequence length="19" mass="2012">MNANAPPQNKISIDLDSSP</sequence>
<reference evidence="1 2" key="1">
    <citation type="journal article" date="2018" name="Nat. Genet.">
        <title>Extensive intraspecific gene order and gene structural variations between Mo17 and other maize genomes.</title>
        <authorList>
            <person name="Sun S."/>
            <person name="Zhou Y."/>
            <person name="Chen J."/>
            <person name="Shi J."/>
            <person name="Zhao H."/>
            <person name="Zhao H."/>
            <person name="Song W."/>
            <person name="Zhang M."/>
            <person name="Cui Y."/>
            <person name="Dong X."/>
            <person name="Liu H."/>
            <person name="Ma X."/>
            <person name="Jiao Y."/>
            <person name="Wang B."/>
            <person name="Wei X."/>
            <person name="Stein J.C."/>
            <person name="Glaubitz J.C."/>
            <person name="Lu F."/>
            <person name="Yu G."/>
            <person name="Liang C."/>
            <person name="Fengler K."/>
            <person name="Li B."/>
            <person name="Rafalski A."/>
            <person name="Schnable P.S."/>
            <person name="Ware D.H."/>
            <person name="Buckler E.S."/>
            <person name="Lai J."/>
        </authorList>
    </citation>
    <scope>NUCLEOTIDE SEQUENCE [LARGE SCALE GENOMIC DNA]</scope>
    <source>
        <strain evidence="2">cv. Missouri 17</strain>
        <tissue evidence="1">Seedling</tissue>
    </source>
</reference>
<proteinExistence type="predicted"/>
<dbReference type="EMBL" id="NCVQ01000003">
    <property type="protein sequence ID" value="PWZ37017.1"/>
    <property type="molecule type" value="Genomic_DNA"/>
</dbReference>